<dbReference type="InterPro" id="IPR002067">
    <property type="entry name" value="MCP"/>
</dbReference>
<dbReference type="EMBL" id="CAIIXF020000001">
    <property type="protein sequence ID" value="CAH1772905.1"/>
    <property type="molecule type" value="Genomic_DNA"/>
</dbReference>
<evidence type="ECO:0000256" key="8">
    <source>
        <dbReference type="ARBA" id="ARBA00023128"/>
    </source>
</evidence>
<keyword evidence="4 10" id="KW-0812">Transmembrane</keyword>
<accession>A0A8J1UVS8</accession>
<evidence type="ECO:0000256" key="1">
    <source>
        <dbReference type="ARBA" id="ARBA00004448"/>
    </source>
</evidence>
<name>A0A8J1UVS8_OWEFU</name>
<dbReference type="Gene3D" id="1.50.40.10">
    <property type="entry name" value="Mitochondrial carrier domain"/>
    <property type="match status" value="1"/>
</dbReference>
<protein>
    <submittedName>
        <fullName evidence="11">Uncharacterized protein</fullName>
    </submittedName>
</protein>
<dbReference type="InterPro" id="IPR023395">
    <property type="entry name" value="MCP_dom_sf"/>
</dbReference>
<keyword evidence="7" id="KW-1133">Transmembrane helix</keyword>
<evidence type="ECO:0000313" key="11">
    <source>
        <dbReference type="EMBL" id="CAH1772905.1"/>
    </source>
</evidence>
<evidence type="ECO:0000256" key="4">
    <source>
        <dbReference type="ARBA" id="ARBA00022692"/>
    </source>
</evidence>
<evidence type="ECO:0000256" key="9">
    <source>
        <dbReference type="ARBA" id="ARBA00023136"/>
    </source>
</evidence>
<dbReference type="PRINTS" id="PR00926">
    <property type="entry name" value="MITOCARRIER"/>
</dbReference>
<evidence type="ECO:0000256" key="5">
    <source>
        <dbReference type="ARBA" id="ARBA00022737"/>
    </source>
</evidence>
<dbReference type="SUPFAM" id="SSF103506">
    <property type="entry name" value="Mitochondrial carrier"/>
    <property type="match status" value="1"/>
</dbReference>
<dbReference type="PANTHER" id="PTHR45760:SF2">
    <property type="entry name" value="FI19922P1-RELATED"/>
    <property type="match status" value="1"/>
</dbReference>
<dbReference type="Proteomes" id="UP000749559">
    <property type="component" value="Unassembled WGS sequence"/>
</dbReference>
<organism evidence="11 12">
    <name type="scientific">Owenia fusiformis</name>
    <name type="common">Polychaete worm</name>
    <dbReference type="NCBI Taxonomy" id="6347"/>
    <lineage>
        <taxon>Eukaryota</taxon>
        <taxon>Metazoa</taxon>
        <taxon>Spiralia</taxon>
        <taxon>Lophotrochozoa</taxon>
        <taxon>Annelida</taxon>
        <taxon>Polychaeta</taxon>
        <taxon>Sedentaria</taxon>
        <taxon>Canalipalpata</taxon>
        <taxon>Sabellida</taxon>
        <taxon>Oweniida</taxon>
        <taxon>Oweniidae</taxon>
        <taxon>Owenia</taxon>
    </lineage>
</organism>
<reference evidence="11" key="1">
    <citation type="submission" date="2022-03" db="EMBL/GenBank/DDBJ databases">
        <authorList>
            <person name="Martin C."/>
        </authorList>
    </citation>
    <scope>NUCLEOTIDE SEQUENCE</scope>
</reference>
<evidence type="ECO:0000256" key="10">
    <source>
        <dbReference type="RuleBase" id="RU000488"/>
    </source>
</evidence>
<dbReference type="OrthoDB" id="1747031at2759"/>
<dbReference type="PANTHER" id="PTHR45760">
    <property type="entry name" value="FI19922P1-RELATED"/>
    <property type="match status" value="1"/>
</dbReference>
<keyword evidence="9" id="KW-0472">Membrane</keyword>
<dbReference type="GO" id="GO:1990542">
    <property type="term" value="P:mitochondrial transmembrane transport"/>
    <property type="evidence" value="ECO:0007669"/>
    <property type="project" value="InterPro"/>
</dbReference>
<gene>
    <name evidence="11" type="ORF">OFUS_LOCUS584</name>
</gene>
<evidence type="ECO:0000256" key="2">
    <source>
        <dbReference type="ARBA" id="ARBA00006375"/>
    </source>
</evidence>
<dbReference type="InterPro" id="IPR045315">
    <property type="entry name" value="Mtm1-like"/>
</dbReference>
<keyword evidence="12" id="KW-1185">Reference proteome</keyword>
<sequence>MSSSYDDRNLVVPITPVQQMFASSCGALLTSLFVTPLDVVKIRLQAQQKPITRGCCFTYCNGLMDSLEICACLNGETSTLKPWYNRQPKVHLNGTMDAFMKIARYEGVSSLWSGLPPTLVMAVPATVIYFTTYDQLKYMIGYSEHEKDTLWRVMLAGSLARIGAATAISPLELIRTKMQSQQLSYTQIGQAVKSTIGQTGLLSVMRGLGPTILRDVPFSAIYWFGYESMKSYIIRTQSIEHPSFLQCFGAGAIAGSVAGVITLPFDVVKTHRQIELGEIELRKGNNGKPTSTWSLLRQLYSSNGVQGLFAGLIPRVVKVAPACAIMISTYEYSKRFFRTYNEQKALEVS</sequence>
<keyword evidence="8" id="KW-0496">Mitochondrion</keyword>
<keyword evidence="3 10" id="KW-0813">Transport</keyword>
<comment type="subcellular location">
    <subcellularLocation>
        <location evidence="1">Mitochondrion inner membrane</location>
        <topology evidence="1">Multi-pass membrane protein</topology>
    </subcellularLocation>
</comment>
<dbReference type="GO" id="GO:0005743">
    <property type="term" value="C:mitochondrial inner membrane"/>
    <property type="evidence" value="ECO:0007669"/>
    <property type="project" value="UniProtKB-SubCell"/>
</dbReference>
<dbReference type="Pfam" id="PF00153">
    <property type="entry name" value="Mito_carr"/>
    <property type="match status" value="4"/>
</dbReference>
<evidence type="ECO:0000313" key="12">
    <source>
        <dbReference type="Proteomes" id="UP000749559"/>
    </source>
</evidence>
<evidence type="ECO:0000256" key="7">
    <source>
        <dbReference type="ARBA" id="ARBA00022989"/>
    </source>
</evidence>
<evidence type="ECO:0000256" key="3">
    <source>
        <dbReference type="ARBA" id="ARBA00022448"/>
    </source>
</evidence>
<keyword evidence="6" id="KW-0999">Mitochondrion inner membrane</keyword>
<comment type="similarity">
    <text evidence="2 10">Belongs to the mitochondrial carrier (TC 2.A.29) family.</text>
</comment>
<evidence type="ECO:0000256" key="6">
    <source>
        <dbReference type="ARBA" id="ARBA00022792"/>
    </source>
</evidence>
<comment type="caution">
    <text evidence="11">The sequence shown here is derived from an EMBL/GenBank/DDBJ whole genome shotgun (WGS) entry which is preliminary data.</text>
</comment>
<keyword evidence="5" id="KW-0677">Repeat</keyword>
<dbReference type="AlphaFoldDB" id="A0A8J1UVS8"/>
<dbReference type="PROSITE" id="PS50920">
    <property type="entry name" value="SOLCAR"/>
    <property type="match status" value="3"/>
</dbReference>
<dbReference type="InterPro" id="IPR018108">
    <property type="entry name" value="MCP_transmembrane"/>
</dbReference>
<proteinExistence type="inferred from homology"/>